<evidence type="ECO:0000256" key="1">
    <source>
        <dbReference type="ARBA" id="ARBA00000022"/>
    </source>
</evidence>
<dbReference type="NCBIfam" id="TIGR02464">
    <property type="entry name" value="ribofla_fusion"/>
    <property type="match status" value="1"/>
</dbReference>
<dbReference type="eggNOG" id="COG3236">
    <property type="taxonomic scope" value="Bacteria"/>
</dbReference>
<comment type="caution">
    <text evidence="4">The sequence shown here is derived from an EMBL/GenBank/DDBJ whole genome shotgun (WGS) entry which is preliminary data.</text>
</comment>
<dbReference type="RefSeq" id="WP_021705392.1">
    <property type="nucleotide sequence ID" value="NZ_BATJ01000008.1"/>
</dbReference>
<dbReference type="InterPro" id="IPR037238">
    <property type="entry name" value="YbiA-like_sf"/>
</dbReference>
<dbReference type="InterPro" id="IPR012816">
    <property type="entry name" value="NADAR"/>
</dbReference>
<dbReference type="CDD" id="cd15457">
    <property type="entry name" value="NADAR"/>
    <property type="match status" value="1"/>
</dbReference>
<sequence>MKIRSKEQLQEYVNKGKKIKYVFFWGHQEQGGTVSKSCFSQWYESTFSENGIEYMTAEHYMMAEKAKLFGDNETYQKIIKATNPGEAKSLGRDVQGFDESKWGENRFQIVVSGNVLKFSQNQKLREFLLNTSNRVLVEASPVDKIWGIGLAVDNQKAENPNLWKGQNLLGFALMEVRDILRESVA</sequence>
<organism evidence="4 5">
    <name type="scientific">Vibrio proteolyticus NBRC 13287</name>
    <dbReference type="NCBI Taxonomy" id="1219065"/>
    <lineage>
        <taxon>Bacteria</taxon>
        <taxon>Pseudomonadati</taxon>
        <taxon>Pseudomonadota</taxon>
        <taxon>Gammaproteobacteria</taxon>
        <taxon>Vibrionales</taxon>
        <taxon>Vibrionaceae</taxon>
        <taxon>Vibrio</taxon>
    </lineage>
</organism>
<evidence type="ECO:0000313" key="4">
    <source>
        <dbReference type="EMBL" id="GAD67417.1"/>
    </source>
</evidence>
<dbReference type="Pfam" id="PF08719">
    <property type="entry name" value="NADAR"/>
    <property type="match status" value="1"/>
</dbReference>
<keyword evidence="5" id="KW-1185">Reference proteome</keyword>
<dbReference type="SUPFAM" id="SSF143990">
    <property type="entry name" value="YbiA-like"/>
    <property type="match status" value="1"/>
</dbReference>
<gene>
    <name evidence="4" type="ORF">VPR01S_08_00010</name>
</gene>
<proteinExistence type="predicted"/>
<dbReference type="STRING" id="1219065.VPR01S_08_00010"/>
<dbReference type="Gene3D" id="1.10.357.40">
    <property type="entry name" value="YbiA-like"/>
    <property type="match status" value="1"/>
</dbReference>
<evidence type="ECO:0000259" key="3">
    <source>
        <dbReference type="Pfam" id="PF08719"/>
    </source>
</evidence>
<evidence type="ECO:0000256" key="2">
    <source>
        <dbReference type="ARBA" id="ARBA00000751"/>
    </source>
</evidence>
<feature type="domain" description="NADAR" evidence="3">
    <location>
        <begin position="23"/>
        <end position="181"/>
    </location>
</feature>
<reference evidence="4 5" key="1">
    <citation type="submission" date="2013-09" db="EMBL/GenBank/DDBJ databases">
        <title>Whole genome shotgun sequence of Vibrio proteolyticus NBRC 13287.</title>
        <authorList>
            <person name="Isaki S."/>
            <person name="Hosoyama A."/>
            <person name="Numata M."/>
            <person name="Hashimoto M."/>
            <person name="Hosoyama Y."/>
            <person name="Tsuchikane K."/>
            <person name="Noguchi M."/>
            <person name="Hirakata S."/>
            <person name="Ichikawa N."/>
            <person name="Ohji S."/>
            <person name="Yamazoe A."/>
            <person name="Fujita N."/>
        </authorList>
    </citation>
    <scope>NUCLEOTIDE SEQUENCE [LARGE SCALE GENOMIC DNA]</scope>
    <source>
        <strain evidence="4 5">NBRC 13287</strain>
    </source>
</reference>
<dbReference type="AlphaFoldDB" id="U3A256"/>
<protein>
    <recommendedName>
        <fullName evidence="3">NADAR domain-containing protein</fullName>
    </recommendedName>
</protein>
<name>U3A256_VIBPR</name>
<dbReference type="Proteomes" id="UP000016570">
    <property type="component" value="Unassembled WGS sequence"/>
</dbReference>
<comment type="catalytic activity">
    <reaction evidence="1">
        <text>5-amino-6-(5-phospho-D-ribosylamino)uracil + H2O = 5,6-diaminouracil + D-ribose 5-phosphate</text>
        <dbReference type="Rhea" id="RHEA:55020"/>
        <dbReference type="ChEBI" id="CHEBI:15377"/>
        <dbReference type="ChEBI" id="CHEBI:46252"/>
        <dbReference type="ChEBI" id="CHEBI:58453"/>
        <dbReference type="ChEBI" id="CHEBI:78346"/>
    </reaction>
</comment>
<dbReference type="EMBL" id="BATJ01000008">
    <property type="protein sequence ID" value="GAD67417.1"/>
    <property type="molecule type" value="Genomic_DNA"/>
</dbReference>
<accession>U3A256</accession>
<comment type="catalytic activity">
    <reaction evidence="2">
        <text>2,5-diamino-6-hydroxy-4-(5-phosphoribosylamino)-pyrimidine + H2O = 2,5,6-triamino-4-hydroxypyrimidine + D-ribose 5-phosphate</text>
        <dbReference type="Rhea" id="RHEA:23436"/>
        <dbReference type="ChEBI" id="CHEBI:15377"/>
        <dbReference type="ChEBI" id="CHEBI:58614"/>
        <dbReference type="ChEBI" id="CHEBI:78346"/>
        <dbReference type="ChEBI" id="CHEBI:137796"/>
    </reaction>
</comment>
<evidence type="ECO:0000313" key="5">
    <source>
        <dbReference type="Proteomes" id="UP000016570"/>
    </source>
</evidence>